<organism evidence="5 6">
    <name type="scientific">Candidatus Fimenecus excrementigallinarum</name>
    <dbReference type="NCBI Taxonomy" id="2840816"/>
    <lineage>
        <taxon>Bacteria</taxon>
        <taxon>Bacillati</taxon>
        <taxon>Bacillota</taxon>
        <taxon>Clostridia</taxon>
        <taxon>Candidatus Fimenecus</taxon>
    </lineage>
</organism>
<dbReference type="InterPro" id="IPR011344">
    <property type="entry name" value="ssDNA-bd"/>
</dbReference>
<dbReference type="GO" id="GO:0009295">
    <property type="term" value="C:nucleoid"/>
    <property type="evidence" value="ECO:0007669"/>
    <property type="project" value="TreeGrafter"/>
</dbReference>
<dbReference type="PANTHER" id="PTHR10302">
    <property type="entry name" value="SINGLE-STRANDED DNA-BINDING PROTEIN"/>
    <property type="match status" value="1"/>
</dbReference>
<dbReference type="PROSITE" id="PS50935">
    <property type="entry name" value="SSB"/>
    <property type="match status" value="1"/>
</dbReference>
<protein>
    <recommendedName>
        <fullName evidence="2 3">Single-stranded DNA-binding protein</fullName>
        <shortName evidence="2">SSB</shortName>
    </recommendedName>
</protein>
<proteinExistence type="inferred from homology"/>
<evidence type="ECO:0000313" key="5">
    <source>
        <dbReference type="EMBL" id="HIU35849.1"/>
    </source>
</evidence>
<sequence length="157" mass="16909">MLNCAVIMGRLTADPELRTTNSGISVTSFTVAVDRRFQRQGEDKQTDFINVVAWRQSAEFVTRFFRKGSMIAVQGSIQTRNYEDRNGNKRTAFEIVADNVSFCGSKAETGTGAAPAARPAPAPAYQSGDAEGFSVLPTGDDDAFPFAGANNDDGLPF</sequence>
<comment type="caution">
    <text evidence="2">Lacks conserved residue(s) required for the propagation of feature annotation.</text>
</comment>
<dbReference type="HAMAP" id="MF_00984">
    <property type="entry name" value="SSB"/>
    <property type="match status" value="1"/>
</dbReference>
<dbReference type="AlphaFoldDB" id="A0A9D1IHD9"/>
<dbReference type="PANTHER" id="PTHR10302:SF27">
    <property type="entry name" value="SINGLE-STRANDED DNA-BINDING PROTEIN"/>
    <property type="match status" value="1"/>
</dbReference>
<dbReference type="Proteomes" id="UP000824071">
    <property type="component" value="Unassembled WGS sequence"/>
</dbReference>
<dbReference type="NCBIfam" id="TIGR00621">
    <property type="entry name" value="ssb"/>
    <property type="match status" value="1"/>
</dbReference>
<reference evidence="5" key="1">
    <citation type="submission" date="2020-10" db="EMBL/GenBank/DDBJ databases">
        <authorList>
            <person name="Gilroy R."/>
        </authorList>
    </citation>
    <scope>NUCLEOTIDE SEQUENCE</scope>
    <source>
        <strain evidence="5">ChiGjej1B1-19959</strain>
    </source>
</reference>
<keyword evidence="1 2" id="KW-0238">DNA-binding</keyword>
<evidence type="ECO:0000256" key="4">
    <source>
        <dbReference type="SAM" id="MobiDB-lite"/>
    </source>
</evidence>
<dbReference type="InterPro" id="IPR012340">
    <property type="entry name" value="NA-bd_OB-fold"/>
</dbReference>
<evidence type="ECO:0000256" key="3">
    <source>
        <dbReference type="RuleBase" id="RU000524"/>
    </source>
</evidence>
<evidence type="ECO:0000256" key="2">
    <source>
        <dbReference type="HAMAP-Rule" id="MF_00984"/>
    </source>
</evidence>
<dbReference type="GO" id="GO:0003697">
    <property type="term" value="F:single-stranded DNA binding"/>
    <property type="evidence" value="ECO:0007669"/>
    <property type="project" value="UniProtKB-UniRule"/>
</dbReference>
<accession>A0A9D1IHD9</accession>
<dbReference type="SUPFAM" id="SSF50249">
    <property type="entry name" value="Nucleic acid-binding proteins"/>
    <property type="match status" value="1"/>
</dbReference>
<dbReference type="CDD" id="cd04496">
    <property type="entry name" value="SSB_OBF"/>
    <property type="match status" value="1"/>
</dbReference>
<feature type="region of interest" description="Disordered" evidence="4">
    <location>
        <begin position="108"/>
        <end position="157"/>
    </location>
</feature>
<reference evidence="5" key="2">
    <citation type="journal article" date="2021" name="PeerJ">
        <title>Extensive microbial diversity within the chicken gut microbiome revealed by metagenomics and culture.</title>
        <authorList>
            <person name="Gilroy R."/>
            <person name="Ravi A."/>
            <person name="Getino M."/>
            <person name="Pursley I."/>
            <person name="Horton D.L."/>
            <person name="Alikhan N.F."/>
            <person name="Baker D."/>
            <person name="Gharbi K."/>
            <person name="Hall N."/>
            <person name="Watson M."/>
            <person name="Adriaenssens E.M."/>
            <person name="Foster-Nyarko E."/>
            <person name="Jarju S."/>
            <person name="Secka A."/>
            <person name="Antonio M."/>
            <person name="Oren A."/>
            <person name="Chaudhuri R.R."/>
            <person name="La Ragione R."/>
            <person name="Hildebrand F."/>
            <person name="Pallen M.J."/>
        </authorList>
    </citation>
    <scope>NUCLEOTIDE SEQUENCE</scope>
    <source>
        <strain evidence="5">ChiGjej1B1-19959</strain>
    </source>
</reference>
<dbReference type="EMBL" id="DVMW01000029">
    <property type="protein sequence ID" value="HIU35849.1"/>
    <property type="molecule type" value="Genomic_DNA"/>
</dbReference>
<evidence type="ECO:0000313" key="6">
    <source>
        <dbReference type="Proteomes" id="UP000824071"/>
    </source>
</evidence>
<comment type="caution">
    <text evidence="5">The sequence shown here is derived from an EMBL/GenBank/DDBJ whole genome shotgun (WGS) entry which is preliminary data.</text>
</comment>
<comment type="subunit">
    <text evidence="2">Homotetramer.</text>
</comment>
<dbReference type="Pfam" id="PF00436">
    <property type="entry name" value="SSB"/>
    <property type="match status" value="1"/>
</dbReference>
<gene>
    <name evidence="5" type="ORF">IAC53_04480</name>
</gene>
<dbReference type="GO" id="GO:0006260">
    <property type="term" value="P:DNA replication"/>
    <property type="evidence" value="ECO:0007669"/>
    <property type="project" value="InterPro"/>
</dbReference>
<dbReference type="Gene3D" id="2.40.50.140">
    <property type="entry name" value="Nucleic acid-binding proteins"/>
    <property type="match status" value="1"/>
</dbReference>
<name>A0A9D1IHD9_9FIRM</name>
<evidence type="ECO:0000256" key="1">
    <source>
        <dbReference type="ARBA" id="ARBA00023125"/>
    </source>
</evidence>
<dbReference type="InterPro" id="IPR000424">
    <property type="entry name" value="Primosome_PriB/ssb"/>
</dbReference>